<evidence type="ECO:0000313" key="1">
    <source>
        <dbReference type="EMBL" id="CAD7272799.1"/>
    </source>
</evidence>
<name>A0A7R9G9J2_9CRUS</name>
<gene>
    <name evidence="1" type="ORF">NMOB1V02_LOCUS720</name>
</gene>
<protein>
    <submittedName>
        <fullName evidence="1">Uncharacterized protein</fullName>
    </submittedName>
</protein>
<dbReference type="EMBL" id="OA882103">
    <property type="protein sequence ID" value="CAD7272799.1"/>
    <property type="molecule type" value="Genomic_DNA"/>
</dbReference>
<dbReference type="Proteomes" id="UP000678499">
    <property type="component" value="Unassembled WGS sequence"/>
</dbReference>
<accession>A0A7R9G9J2</accession>
<dbReference type="EMBL" id="CAJPEX010000066">
    <property type="protein sequence ID" value="CAG0912951.1"/>
    <property type="molecule type" value="Genomic_DNA"/>
</dbReference>
<dbReference type="AlphaFoldDB" id="A0A7R9G9J2"/>
<sequence>MMNQRRIEGNIPFSDFLSNALAKDPLTENNGEKLQRLKADVTKKTSFDDLIAVLDSALSDACRLKRKTKQTESPRLQRQERCLKFAIESLEKARDLKKDSSPVTEISDFVEDAAIAINSEDEENITTLPLRVWKRHDSSPVTEISDFVEEAAIAINSEDEENITTPGKKSSRRKKQLNVLSRFELQKVKEKQLDDIGQMNACLQIRHPVNSYQRQFEESE</sequence>
<evidence type="ECO:0000313" key="2">
    <source>
        <dbReference type="Proteomes" id="UP000678499"/>
    </source>
</evidence>
<proteinExistence type="predicted"/>
<organism evidence="1">
    <name type="scientific">Notodromas monacha</name>
    <dbReference type="NCBI Taxonomy" id="399045"/>
    <lineage>
        <taxon>Eukaryota</taxon>
        <taxon>Metazoa</taxon>
        <taxon>Ecdysozoa</taxon>
        <taxon>Arthropoda</taxon>
        <taxon>Crustacea</taxon>
        <taxon>Oligostraca</taxon>
        <taxon>Ostracoda</taxon>
        <taxon>Podocopa</taxon>
        <taxon>Podocopida</taxon>
        <taxon>Cypridocopina</taxon>
        <taxon>Cypridoidea</taxon>
        <taxon>Cyprididae</taxon>
        <taxon>Notodromas</taxon>
    </lineage>
</organism>
<reference evidence="1" key="1">
    <citation type="submission" date="2020-11" db="EMBL/GenBank/DDBJ databases">
        <authorList>
            <person name="Tran Van P."/>
        </authorList>
    </citation>
    <scope>NUCLEOTIDE SEQUENCE</scope>
</reference>
<keyword evidence="2" id="KW-1185">Reference proteome</keyword>